<evidence type="ECO:0000256" key="1">
    <source>
        <dbReference type="ARBA" id="ARBA00004477"/>
    </source>
</evidence>
<dbReference type="PANTHER" id="PTHR22760:SF4">
    <property type="entry name" value="GPI MANNOSYLTRANSFERASE 3"/>
    <property type="match status" value="1"/>
</dbReference>
<keyword evidence="6 8" id="KW-1133">Transmembrane helix</keyword>
<feature type="transmembrane region" description="Helical" evidence="8">
    <location>
        <begin position="366"/>
        <end position="384"/>
    </location>
</feature>
<evidence type="ECO:0000256" key="6">
    <source>
        <dbReference type="ARBA" id="ARBA00022989"/>
    </source>
</evidence>
<evidence type="ECO:0000256" key="2">
    <source>
        <dbReference type="ARBA" id="ARBA00022676"/>
    </source>
</evidence>
<comment type="caution">
    <text evidence="10">The sequence shown here is derived from an EMBL/GenBank/DDBJ whole genome shotgun (WGS) entry which is preliminary data.</text>
</comment>
<gene>
    <name evidence="10" type="ORF">Gotri_005615</name>
</gene>
<dbReference type="Proteomes" id="UP000593568">
    <property type="component" value="Unassembled WGS sequence"/>
</dbReference>
<keyword evidence="3" id="KW-0808">Transferase</keyword>
<comment type="caution">
    <text evidence="8">Lacks conserved residue(s) required for the propagation of feature annotation.</text>
</comment>
<dbReference type="AlphaFoldDB" id="A0A7J9EY35"/>
<protein>
    <recommendedName>
        <fullName evidence="8">Mannosyltransferase</fullName>
        <ecNumber evidence="8">2.4.1.-</ecNumber>
    </recommendedName>
</protein>
<sequence length="517" mass="58575">IARQFNESNGVDASGFELDWVNGRITVEELRGKCKAMHGQGGGEERKKAQHMRAASTRATVVLSGDGGAFASSQLKSIKMRQRKNGSSIKHPNLSDAEAKPQKKSPYSSKDVFLTCLGFRMLNALLIQTYFNPDEHWQALEVAHRIAFGRYGHLTWEWEEGIRSYLHPMMFALFYKLLALLRLDTPCVMIKAPRLLQSIFSAVGDLYLYKLSFALFGDGVAKWALFSQLANWFMFFCFNRTFSNSLETTLTLVGLYYWPSVRSSLNKAPSGSRKWGLALAALACAIRPTSAVTWVYVGLLELYSTHDRLRFIFVELIPIGFVLPVLPISLIFAGYSLAALEERGSRNGEKKRSSCICNKWPSRKQLAIFFLLASNIPMALYMSLIHQRGTEDAMNYLSKEAAKGKVKSIVFLMPCHATPYYSTLHNNLPMRFLDCAPSKGMPAESDRFMMDPVSFAVDFAKNWSHPSHIVLFDSEERHLKDFLVSHSFREVRRFFHAHFKVDRDLQASVVVYAMTDT</sequence>
<evidence type="ECO:0000256" key="3">
    <source>
        <dbReference type="ARBA" id="ARBA00022679"/>
    </source>
</evidence>
<keyword evidence="7 8" id="KW-0472">Membrane</keyword>
<evidence type="ECO:0000256" key="8">
    <source>
        <dbReference type="RuleBase" id="RU363075"/>
    </source>
</evidence>
<proteinExistence type="inferred from homology"/>
<feature type="region of interest" description="Disordered" evidence="9">
    <location>
        <begin position="81"/>
        <end position="106"/>
    </location>
</feature>
<comment type="similarity">
    <text evidence="8">Belongs to the glycosyltransferase 22 family.</text>
</comment>
<name>A0A7J9EY35_9ROSI</name>
<evidence type="ECO:0000256" key="5">
    <source>
        <dbReference type="ARBA" id="ARBA00022824"/>
    </source>
</evidence>
<dbReference type="InterPro" id="IPR005599">
    <property type="entry name" value="GPI_mannosylTrfase"/>
</dbReference>
<reference evidence="10 11" key="1">
    <citation type="journal article" date="2019" name="Genome Biol. Evol.">
        <title>Insights into the evolution of the New World diploid cottons (Gossypium, subgenus Houzingenia) based on genome sequencing.</title>
        <authorList>
            <person name="Grover C.E."/>
            <person name="Arick M.A. 2nd"/>
            <person name="Thrash A."/>
            <person name="Conover J.L."/>
            <person name="Sanders W.S."/>
            <person name="Peterson D.G."/>
            <person name="Frelichowski J.E."/>
            <person name="Scheffler J.A."/>
            <person name="Scheffler B.E."/>
            <person name="Wendel J.F."/>
        </authorList>
    </citation>
    <scope>NUCLEOTIDE SEQUENCE [LARGE SCALE GENOMIC DNA]</scope>
    <source>
        <strain evidence="10">8</strain>
        <tissue evidence="10">Leaf</tissue>
    </source>
</reference>
<keyword evidence="11" id="KW-1185">Reference proteome</keyword>
<evidence type="ECO:0000256" key="9">
    <source>
        <dbReference type="SAM" id="MobiDB-lite"/>
    </source>
</evidence>
<keyword evidence="5 8" id="KW-0256">Endoplasmic reticulum</keyword>
<feature type="transmembrane region" description="Helical" evidence="8">
    <location>
        <begin position="277"/>
        <end position="297"/>
    </location>
</feature>
<feature type="transmembrane region" description="Helical" evidence="8">
    <location>
        <begin position="317"/>
        <end position="340"/>
    </location>
</feature>
<evidence type="ECO:0000256" key="7">
    <source>
        <dbReference type="ARBA" id="ARBA00023136"/>
    </source>
</evidence>
<dbReference type="PANTHER" id="PTHR22760">
    <property type="entry name" value="GLYCOSYLTRANSFERASE"/>
    <property type="match status" value="1"/>
</dbReference>
<dbReference type="Pfam" id="PF03901">
    <property type="entry name" value="Glyco_transf_22"/>
    <property type="match status" value="2"/>
</dbReference>
<feature type="non-terminal residue" evidence="10">
    <location>
        <position position="1"/>
    </location>
</feature>
<dbReference type="EMBL" id="JABEZW010000010">
    <property type="protein sequence ID" value="MBA0777614.1"/>
    <property type="molecule type" value="Genomic_DNA"/>
</dbReference>
<organism evidence="10 11">
    <name type="scientific">Gossypium trilobum</name>
    <dbReference type="NCBI Taxonomy" id="34281"/>
    <lineage>
        <taxon>Eukaryota</taxon>
        <taxon>Viridiplantae</taxon>
        <taxon>Streptophyta</taxon>
        <taxon>Embryophyta</taxon>
        <taxon>Tracheophyta</taxon>
        <taxon>Spermatophyta</taxon>
        <taxon>Magnoliopsida</taxon>
        <taxon>eudicotyledons</taxon>
        <taxon>Gunneridae</taxon>
        <taxon>Pentapetalae</taxon>
        <taxon>rosids</taxon>
        <taxon>malvids</taxon>
        <taxon>Malvales</taxon>
        <taxon>Malvaceae</taxon>
        <taxon>Malvoideae</taxon>
        <taxon>Gossypium</taxon>
    </lineage>
</organism>
<evidence type="ECO:0000313" key="11">
    <source>
        <dbReference type="Proteomes" id="UP000593568"/>
    </source>
</evidence>
<evidence type="ECO:0000256" key="4">
    <source>
        <dbReference type="ARBA" id="ARBA00022692"/>
    </source>
</evidence>
<accession>A0A7J9EY35</accession>
<dbReference type="GO" id="GO:0000026">
    <property type="term" value="F:alpha-1,2-mannosyltransferase activity"/>
    <property type="evidence" value="ECO:0007669"/>
    <property type="project" value="TreeGrafter"/>
</dbReference>
<dbReference type="GO" id="GO:0006506">
    <property type="term" value="P:GPI anchor biosynthetic process"/>
    <property type="evidence" value="ECO:0007669"/>
    <property type="project" value="TreeGrafter"/>
</dbReference>
<keyword evidence="2 8" id="KW-0328">Glycosyltransferase</keyword>
<dbReference type="EC" id="2.4.1.-" evidence="8"/>
<keyword evidence="4 8" id="KW-0812">Transmembrane</keyword>
<dbReference type="GO" id="GO:0005789">
    <property type="term" value="C:endoplasmic reticulum membrane"/>
    <property type="evidence" value="ECO:0007669"/>
    <property type="project" value="UniProtKB-SubCell"/>
</dbReference>
<evidence type="ECO:0000313" key="10">
    <source>
        <dbReference type="EMBL" id="MBA0777614.1"/>
    </source>
</evidence>
<comment type="subcellular location">
    <subcellularLocation>
        <location evidence="1 8">Endoplasmic reticulum membrane</location>
        <topology evidence="1 8">Multi-pass membrane protein</topology>
    </subcellularLocation>
</comment>